<dbReference type="OrthoDB" id="5877096at2"/>
<proteinExistence type="inferred from homology"/>
<dbReference type="SUPFAM" id="SSF52402">
    <property type="entry name" value="Adenine nucleotide alpha hydrolases-like"/>
    <property type="match status" value="1"/>
</dbReference>
<dbReference type="InterPro" id="IPR014729">
    <property type="entry name" value="Rossmann-like_a/b/a_fold"/>
</dbReference>
<organism evidence="3 4">
    <name type="scientific">Halomonas beimenensis</name>
    <dbReference type="NCBI Taxonomy" id="475662"/>
    <lineage>
        <taxon>Bacteria</taxon>
        <taxon>Pseudomonadati</taxon>
        <taxon>Pseudomonadota</taxon>
        <taxon>Gammaproteobacteria</taxon>
        <taxon>Oceanospirillales</taxon>
        <taxon>Halomonadaceae</taxon>
        <taxon>Halomonas</taxon>
    </lineage>
</organism>
<dbReference type="Proteomes" id="UP000219993">
    <property type="component" value="Chromosome"/>
</dbReference>
<dbReference type="RefSeq" id="WP_097789867.1">
    <property type="nucleotide sequence ID" value="NZ_BAAADT010000027.1"/>
</dbReference>
<dbReference type="AlphaFoldDB" id="A0A291P9H8"/>
<evidence type="ECO:0000259" key="2">
    <source>
        <dbReference type="Pfam" id="PF00582"/>
    </source>
</evidence>
<feature type="domain" description="UspA" evidence="2">
    <location>
        <begin position="5"/>
        <end position="159"/>
    </location>
</feature>
<protein>
    <recommendedName>
        <fullName evidence="2">UspA domain-containing protein</fullName>
    </recommendedName>
</protein>
<evidence type="ECO:0000313" key="3">
    <source>
        <dbReference type="EMBL" id="ATJ83563.1"/>
    </source>
</evidence>
<accession>A0A291P9H8</accession>
<evidence type="ECO:0000313" key="4">
    <source>
        <dbReference type="Proteomes" id="UP000219993"/>
    </source>
</evidence>
<keyword evidence="4" id="KW-1185">Reference proteome</keyword>
<comment type="similarity">
    <text evidence="1">Belongs to the universal stress protein A family.</text>
</comment>
<dbReference type="PANTHER" id="PTHR46268">
    <property type="entry name" value="STRESS RESPONSE PROTEIN NHAX"/>
    <property type="match status" value="1"/>
</dbReference>
<dbReference type="Pfam" id="PF00582">
    <property type="entry name" value="Usp"/>
    <property type="match status" value="1"/>
</dbReference>
<evidence type="ECO:0000256" key="1">
    <source>
        <dbReference type="ARBA" id="ARBA00008791"/>
    </source>
</evidence>
<dbReference type="EMBL" id="CP021435">
    <property type="protein sequence ID" value="ATJ83563.1"/>
    <property type="molecule type" value="Genomic_DNA"/>
</dbReference>
<dbReference type="Gene3D" id="3.40.50.620">
    <property type="entry name" value="HUPs"/>
    <property type="match status" value="1"/>
</dbReference>
<sequence>MTHGIRRILCCVGLRGDCDLVLDKAVGLALATGAELHVLHAVKSLSNDVVNTLKVNIRDRDVLGGLMQQRLDQAEEELDQRIATFWARHPELREAYGDRQVTRSVLEGYPASVIAHFAKRTGSDMIVLAANKRGFTATYAGKVTKGVIKRARVPVVVVPTRGE</sequence>
<reference evidence="3 4" key="1">
    <citation type="journal article" date="2017" name="Sci. Rep.">
        <title>Revealing the Saline Adaptation Strategies of the Halophilic Bacterium Halomonas beimenensis through High-throughput Omics and Transposon Mutagenesis Approaches.</title>
        <authorList>
            <person name="Chen Y.H."/>
            <person name="Lin S.S."/>
            <person name="Shyu Y.T."/>
        </authorList>
    </citation>
    <scope>NUCLEOTIDE SEQUENCE [LARGE SCALE GENOMIC DNA]</scope>
    <source>
        <strain evidence="3 4">NTU-111</strain>
    </source>
</reference>
<name>A0A291P9H8_9GAMM</name>
<dbReference type="KEGG" id="hbe:BEI_2576"/>
<dbReference type="CDD" id="cd00293">
    <property type="entry name" value="USP-like"/>
    <property type="match status" value="1"/>
</dbReference>
<dbReference type="PANTHER" id="PTHR46268:SF27">
    <property type="entry name" value="UNIVERSAL STRESS PROTEIN RV2623"/>
    <property type="match status" value="1"/>
</dbReference>
<gene>
    <name evidence="3" type="ORF">BEI_2576</name>
</gene>
<dbReference type="InterPro" id="IPR006016">
    <property type="entry name" value="UspA"/>
</dbReference>